<feature type="compositionally biased region" description="Basic and acidic residues" evidence="1">
    <location>
        <begin position="214"/>
        <end position="228"/>
    </location>
</feature>
<dbReference type="STRING" id="1245745.A0A0A2VIM9"/>
<protein>
    <submittedName>
        <fullName evidence="2">Uncharacterized protein</fullName>
    </submittedName>
</protein>
<feature type="compositionally biased region" description="Basic residues" evidence="1">
    <location>
        <begin position="86"/>
        <end position="101"/>
    </location>
</feature>
<dbReference type="HOGENOM" id="CLU_674369_0_0_1"/>
<feature type="compositionally biased region" description="Pro residues" evidence="1">
    <location>
        <begin position="399"/>
        <end position="408"/>
    </location>
</feature>
<dbReference type="InterPro" id="IPR029063">
    <property type="entry name" value="SAM-dependent_MTases_sf"/>
</dbReference>
<reference evidence="2 3" key="1">
    <citation type="submission" date="2012-10" db="EMBL/GenBank/DDBJ databases">
        <title>Genome sequencing and analysis of entomopathogenic fungi Beauveria bassiana D1-5.</title>
        <authorList>
            <person name="Li Q."/>
            <person name="Wang L."/>
            <person name="Zhang Z."/>
            <person name="Wang Q."/>
            <person name="Ren J."/>
            <person name="Wang M."/>
            <person name="Xu W."/>
            <person name="Wang J."/>
            <person name="Lu Y."/>
            <person name="Du Q."/>
            <person name="Sun Z."/>
        </authorList>
    </citation>
    <scope>NUCLEOTIDE SEQUENCE [LARGE SCALE GENOMIC DNA]</scope>
    <source>
        <strain evidence="2 3">D1-5</strain>
    </source>
</reference>
<name>A0A0A2VIM9_BEABA</name>
<evidence type="ECO:0000256" key="1">
    <source>
        <dbReference type="SAM" id="MobiDB-lite"/>
    </source>
</evidence>
<sequence length="408" mass="44212">MYTPMMTPSILGRGMLPYIPNSRPPSSRRIKTSSDADGESLSQSTSKSSEASSDGEPSSPTCQHAPLKSVRPAQAAAVGPDLDHYQHHHHQRRTQRRSKKQHHDEEAATRCSSGSINSYSNINHINRTGRCTDTLAAASPSTGAVSSSHAKTTPPRPQHNNHHHHQHTQKACLSASSPPLPPASSPKHVAHHGALKRASHSFISRGKHNHQHNHHPDSHHPLMPDSKHAHAHVRHSSSWSPRSPAAAYMNGAASPSAHDISSRSAAASAMSSSADTSSSSRENLLTSKPFVLRNGRAYLNDTSLPYPLPADLTELHRQSMRTLLLIQVFGGPVCSPVFSKRPPRRVLEVGCGSGFWSMMCHRYFKSRGHGNIPLPASTLPRSPRTPATRPLLVQQGVPPLTPPSPIPK</sequence>
<feature type="compositionally biased region" description="Basic residues" evidence="1">
    <location>
        <begin position="188"/>
        <end position="213"/>
    </location>
</feature>
<organism evidence="2 3">
    <name type="scientific">Beauveria bassiana D1-5</name>
    <dbReference type="NCBI Taxonomy" id="1245745"/>
    <lineage>
        <taxon>Eukaryota</taxon>
        <taxon>Fungi</taxon>
        <taxon>Dikarya</taxon>
        <taxon>Ascomycota</taxon>
        <taxon>Pezizomycotina</taxon>
        <taxon>Sordariomycetes</taxon>
        <taxon>Hypocreomycetidae</taxon>
        <taxon>Hypocreales</taxon>
        <taxon>Cordycipitaceae</taxon>
        <taxon>Beauveria</taxon>
    </lineage>
</organism>
<dbReference type="eggNOG" id="ENOG502RZPZ">
    <property type="taxonomic scope" value="Eukaryota"/>
</dbReference>
<dbReference type="SUPFAM" id="SSF53335">
    <property type="entry name" value="S-adenosyl-L-methionine-dependent methyltransferases"/>
    <property type="match status" value="1"/>
</dbReference>
<dbReference type="EMBL" id="ANFO01000655">
    <property type="protein sequence ID" value="KGQ07696.1"/>
    <property type="molecule type" value="Genomic_DNA"/>
</dbReference>
<dbReference type="AlphaFoldDB" id="A0A0A2VIM9"/>
<feature type="compositionally biased region" description="Basic residues" evidence="1">
    <location>
        <begin position="159"/>
        <end position="168"/>
    </location>
</feature>
<proteinExistence type="predicted"/>
<feature type="region of interest" description="Disordered" evidence="1">
    <location>
        <begin position="1"/>
        <end position="120"/>
    </location>
</feature>
<gene>
    <name evidence="2" type="ORF">BBAD15_g6980</name>
</gene>
<feature type="compositionally biased region" description="Low complexity" evidence="1">
    <location>
        <begin position="236"/>
        <end position="245"/>
    </location>
</feature>
<evidence type="ECO:0000313" key="3">
    <source>
        <dbReference type="Proteomes" id="UP000030106"/>
    </source>
</evidence>
<feature type="region of interest" description="Disordered" evidence="1">
    <location>
        <begin position="137"/>
        <end position="245"/>
    </location>
</feature>
<comment type="caution">
    <text evidence="2">The sequence shown here is derived from an EMBL/GenBank/DDBJ whole genome shotgun (WGS) entry which is preliminary data.</text>
</comment>
<dbReference type="Proteomes" id="UP000030106">
    <property type="component" value="Unassembled WGS sequence"/>
</dbReference>
<feature type="compositionally biased region" description="Polar residues" evidence="1">
    <location>
        <begin position="139"/>
        <end position="151"/>
    </location>
</feature>
<feature type="region of interest" description="Disordered" evidence="1">
    <location>
        <begin position="374"/>
        <end position="408"/>
    </location>
</feature>
<evidence type="ECO:0000313" key="2">
    <source>
        <dbReference type="EMBL" id="KGQ07696.1"/>
    </source>
</evidence>
<accession>A0A0A2VIM9</accession>
<feature type="compositionally biased region" description="Low complexity" evidence="1">
    <location>
        <begin position="39"/>
        <end position="59"/>
    </location>
</feature>